<sequence>MRRFVKAHSTLKSGSRKYHKSFTAHTGFVFSSVG</sequence>
<gene>
    <name evidence="1" type="ORF">Gogos_005958</name>
</gene>
<keyword evidence="2" id="KW-1185">Reference proteome</keyword>
<protein>
    <submittedName>
        <fullName evidence="1">Uncharacterized protein</fullName>
    </submittedName>
</protein>
<name>A0A7J9C446_GOSGO</name>
<accession>A0A7J9C446</accession>
<evidence type="ECO:0000313" key="1">
    <source>
        <dbReference type="EMBL" id="MBA0743253.1"/>
    </source>
</evidence>
<dbReference type="Proteomes" id="UP000593579">
    <property type="component" value="Unassembled WGS sequence"/>
</dbReference>
<comment type="caution">
    <text evidence="1">The sequence shown here is derived from an EMBL/GenBank/DDBJ whole genome shotgun (WGS) entry which is preliminary data.</text>
</comment>
<dbReference type="AlphaFoldDB" id="A0A7J9C446"/>
<dbReference type="EMBL" id="JABEZY010000008">
    <property type="protein sequence ID" value="MBA0743253.1"/>
    <property type="molecule type" value="Genomic_DNA"/>
</dbReference>
<reference evidence="1 2" key="1">
    <citation type="journal article" date="2019" name="Genome Biol. Evol.">
        <title>Insights into the evolution of the New World diploid cottons (Gossypium, subgenus Houzingenia) based on genome sequencing.</title>
        <authorList>
            <person name="Grover C.E."/>
            <person name="Arick M.A. 2nd"/>
            <person name="Thrash A."/>
            <person name="Conover J.L."/>
            <person name="Sanders W.S."/>
            <person name="Peterson D.G."/>
            <person name="Frelichowski J.E."/>
            <person name="Scheffler J.A."/>
            <person name="Scheffler B.E."/>
            <person name="Wendel J.F."/>
        </authorList>
    </citation>
    <scope>NUCLEOTIDE SEQUENCE [LARGE SCALE GENOMIC DNA]</scope>
    <source>
        <strain evidence="1">5</strain>
        <tissue evidence="1">Leaf</tissue>
    </source>
</reference>
<organism evidence="1 2">
    <name type="scientific">Gossypium gossypioides</name>
    <name type="common">Mexican cotton</name>
    <name type="synonym">Selera gossypioides</name>
    <dbReference type="NCBI Taxonomy" id="34282"/>
    <lineage>
        <taxon>Eukaryota</taxon>
        <taxon>Viridiplantae</taxon>
        <taxon>Streptophyta</taxon>
        <taxon>Embryophyta</taxon>
        <taxon>Tracheophyta</taxon>
        <taxon>Spermatophyta</taxon>
        <taxon>Magnoliopsida</taxon>
        <taxon>eudicotyledons</taxon>
        <taxon>Gunneridae</taxon>
        <taxon>Pentapetalae</taxon>
        <taxon>rosids</taxon>
        <taxon>malvids</taxon>
        <taxon>Malvales</taxon>
        <taxon>Malvaceae</taxon>
        <taxon>Malvoideae</taxon>
        <taxon>Gossypium</taxon>
    </lineage>
</organism>
<proteinExistence type="predicted"/>
<evidence type="ECO:0000313" key="2">
    <source>
        <dbReference type="Proteomes" id="UP000593579"/>
    </source>
</evidence>